<feature type="region of interest" description="Disordered" evidence="1">
    <location>
        <begin position="364"/>
        <end position="391"/>
    </location>
</feature>
<organism evidence="2 3">
    <name type="scientific">Acetobacter senegalensis</name>
    <dbReference type="NCBI Taxonomy" id="446692"/>
    <lineage>
        <taxon>Bacteria</taxon>
        <taxon>Pseudomonadati</taxon>
        <taxon>Pseudomonadota</taxon>
        <taxon>Alphaproteobacteria</taxon>
        <taxon>Acetobacterales</taxon>
        <taxon>Acetobacteraceae</taxon>
        <taxon>Acetobacter</taxon>
    </lineage>
</organism>
<comment type="caution">
    <text evidence="2">The sequence shown here is derived from an EMBL/GenBank/DDBJ whole genome shotgun (WGS) entry which is preliminary data.</text>
</comment>
<name>A0A149U8M6_9PROT</name>
<evidence type="ECO:0000313" key="3">
    <source>
        <dbReference type="Proteomes" id="UP000075360"/>
    </source>
</evidence>
<reference evidence="2 3" key="1">
    <citation type="submission" date="2015-06" db="EMBL/GenBank/DDBJ databases">
        <title>Improved classification and identification of acetic acid bacteria using matrix-assisted laser desorption/ionization time-of-flight mass spectrometry; Gluconobacter nephelii and Gluconobacter uchimurae are later heterotypic synonyms of Gluconobacter japonicus and Gluconobacter oxydans, respectively.</title>
        <authorList>
            <person name="Li L."/>
            <person name="Cleenwerck I."/>
            <person name="De Vuyst L."/>
            <person name="Vandamme P."/>
        </authorList>
    </citation>
    <scope>NUCLEOTIDE SEQUENCE [LARGE SCALE GENOMIC DNA]</scope>
    <source>
        <strain evidence="2 3">LMG 23690</strain>
    </source>
</reference>
<dbReference type="OrthoDB" id="8479205at2"/>
<dbReference type="AlphaFoldDB" id="A0A149U8M6"/>
<gene>
    <name evidence="2" type="ORF">AD948_00400</name>
</gene>
<evidence type="ECO:0000256" key="1">
    <source>
        <dbReference type="SAM" id="MobiDB-lite"/>
    </source>
</evidence>
<dbReference type="PATRIC" id="fig|446692.4.peg.3953"/>
<dbReference type="EMBL" id="LHZU01000051">
    <property type="protein sequence ID" value="KXV61813.1"/>
    <property type="molecule type" value="Genomic_DNA"/>
</dbReference>
<dbReference type="Proteomes" id="UP000075360">
    <property type="component" value="Unassembled WGS sequence"/>
</dbReference>
<accession>A0A149U8M6</accession>
<evidence type="ECO:0000313" key="2">
    <source>
        <dbReference type="EMBL" id="KXV61813.1"/>
    </source>
</evidence>
<protein>
    <submittedName>
        <fullName evidence="2">Uncharacterized protein</fullName>
    </submittedName>
</protein>
<dbReference type="RefSeq" id="WP_061470238.1">
    <property type="nucleotide sequence ID" value="NZ_LHZU01000051.1"/>
</dbReference>
<sequence>MEDAEIYELAGEVLSRITNNINDTVYAPLGGKLSISWSEKEIYGAYASSLSQSDKPPQHSITIYYEFVRQVWRDIENFCEFLRSRPEGDFTPYEFYDNPSKLPRCFNEDEHVRNMFVAAITWVYFHELGHLMQEHGIIRHEWGPRGDEAMQTTDVHDFEVSHHKPIHGREALVSHVTELAADFAATHFYAMELLRHIEEPSFADDQERPEVFSGTLYLMVCGLSLVFFRFNGSKPIVPIAAVEGSHPKPLTRLELLLPHLYEYLGVMKTEAGHGLNQEQLEVLCAKAVFSTTMYWSMTNTEDHKFDDRFMLQGVQSSPAIMQYLQPVVAIWDEMLPRIKEVRRFDSPLILMHFTDAFREKLNSVSTQGSGPEANATAVTPSSPDEFRMSSE</sequence>
<proteinExistence type="predicted"/>